<dbReference type="OMA" id="RTAPEIN"/>
<dbReference type="GeneTree" id="ENSGT00940000178611"/>
<evidence type="ECO:0008006" key="4">
    <source>
        <dbReference type="Google" id="ProtNLM"/>
    </source>
</evidence>
<dbReference type="Ensembl" id="ENSSDUT00000026746.1">
    <property type="protein sequence ID" value="ENSSDUP00000026277.1"/>
    <property type="gene ID" value="ENSSDUG00000019051.1"/>
</dbReference>
<dbReference type="Proteomes" id="UP000261420">
    <property type="component" value="Unplaced"/>
</dbReference>
<reference evidence="2" key="1">
    <citation type="submission" date="2025-08" db="UniProtKB">
        <authorList>
            <consortium name="Ensembl"/>
        </authorList>
    </citation>
    <scope>IDENTIFICATION</scope>
</reference>
<evidence type="ECO:0000313" key="3">
    <source>
        <dbReference type="Proteomes" id="UP000261420"/>
    </source>
</evidence>
<keyword evidence="3" id="KW-1185">Reference proteome</keyword>
<name>A0A3B4V6T2_SERDU</name>
<dbReference type="SUPFAM" id="SSF46689">
    <property type="entry name" value="Homeodomain-like"/>
    <property type="match status" value="1"/>
</dbReference>
<dbReference type="Pfam" id="PF13565">
    <property type="entry name" value="HTH_32"/>
    <property type="match status" value="1"/>
</dbReference>
<proteinExistence type="predicted"/>
<organism evidence="2 3">
    <name type="scientific">Seriola dumerili</name>
    <name type="common">Greater amberjack</name>
    <name type="synonym">Caranx dumerili</name>
    <dbReference type="NCBI Taxonomy" id="41447"/>
    <lineage>
        <taxon>Eukaryota</taxon>
        <taxon>Metazoa</taxon>
        <taxon>Chordata</taxon>
        <taxon>Craniata</taxon>
        <taxon>Vertebrata</taxon>
        <taxon>Euteleostomi</taxon>
        <taxon>Actinopterygii</taxon>
        <taxon>Neopterygii</taxon>
        <taxon>Teleostei</taxon>
        <taxon>Neoteleostei</taxon>
        <taxon>Acanthomorphata</taxon>
        <taxon>Carangaria</taxon>
        <taxon>Carangiformes</taxon>
        <taxon>Carangidae</taxon>
        <taxon>Seriola</taxon>
    </lineage>
</organism>
<evidence type="ECO:0000256" key="1">
    <source>
        <dbReference type="SAM" id="MobiDB-lite"/>
    </source>
</evidence>
<accession>A0A3B4V6T2</accession>
<protein>
    <recommendedName>
        <fullName evidence="4">Transposase Tc1-like domain-containing protein</fullName>
    </recommendedName>
</protein>
<dbReference type="AlphaFoldDB" id="A0A3B4V6T2"/>
<reference evidence="2" key="2">
    <citation type="submission" date="2025-09" db="UniProtKB">
        <authorList>
            <consortium name="Ensembl"/>
        </authorList>
    </citation>
    <scope>IDENTIFICATION</scope>
</reference>
<dbReference type="InterPro" id="IPR009057">
    <property type="entry name" value="Homeodomain-like_sf"/>
</dbReference>
<sequence length="117" mass="12942">VMQGEGLSQHQAMAKLSVSRGTVHGTLKRSAETGSLVSKARSGRPKVTTPSEDQYIKLSSLRDRKATLSQIQKLLNKECKSSISKTTVKRRLSCGGLRGVHFAVDEWEKVLFIEPKF</sequence>
<evidence type="ECO:0000313" key="2">
    <source>
        <dbReference type="Ensembl" id="ENSSDUP00000026277.1"/>
    </source>
</evidence>
<dbReference type="STRING" id="41447.ENSSDUP00000026277"/>
<feature type="region of interest" description="Disordered" evidence="1">
    <location>
        <begin position="18"/>
        <end position="51"/>
    </location>
</feature>